<evidence type="ECO:0000256" key="2">
    <source>
        <dbReference type="SAM" id="Phobius"/>
    </source>
</evidence>
<accession>A0A8H4SVR9</accession>
<organism evidence="3 4">
    <name type="scientific">Fusarium sarcochroum</name>
    <dbReference type="NCBI Taxonomy" id="1208366"/>
    <lineage>
        <taxon>Eukaryota</taxon>
        <taxon>Fungi</taxon>
        <taxon>Dikarya</taxon>
        <taxon>Ascomycota</taxon>
        <taxon>Pezizomycotina</taxon>
        <taxon>Sordariomycetes</taxon>
        <taxon>Hypocreomycetidae</taxon>
        <taxon>Hypocreales</taxon>
        <taxon>Nectriaceae</taxon>
        <taxon>Fusarium</taxon>
        <taxon>Fusarium lateritium species complex</taxon>
    </lineage>
</organism>
<dbReference type="EMBL" id="JABEXW010001150">
    <property type="protein sequence ID" value="KAF4946627.1"/>
    <property type="molecule type" value="Genomic_DNA"/>
</dbReference>
<keyword evidence="2" id="KW-1133">Transmembrane helix</keyword>
<proteinExistence type="predicted"/>
<feature type="transmembrane region" description="Helical" evidence="2">
    <location>
        <begin position="318"/>
        <end position="339"/>
    </location>
</feature>
<dbReference type="InterPro" id="IPR021109">
    <property type="entry name" value="Peptidase_aspartic_dom_sf"/>
</dbReference>
<keyword evidence="2" id="KW-0812">Transmembrane</keyword>
<reference evidence="3" key="1">
    <citation type="journal article" date="2020" name="BMC Genomics">
        <title>Correction to: Identification and distribution of gene clusters required for synthesis of sphingolipid metabolism inhibitors in diverse species of the filamentous fungus Fusarium.</title>
        <authorList>
            <person name="Kim H.S."/>
            <person name="Lohmar J.M."/>
            <person name="Busman M."/>
            <person name="Brown D.W."/>
            <person name="Naumann T.A."/>
            <person name="Divon H.H."/>
            <person name="Lysoe E."/>
            <person name="Uhlig S."/>
            <person name="Proctor R.H."/>
        </authorList>
    </citation>
    <scope>NUCLEOTIDE SEQUENCE</scope>
    <source>
        <strain evidence="3">NRRL 20472</strain>
    </source>
</reference>
<keyword evidence="2" id="KW-0472">Membrane</keyword>
<comment type="caution">
    <text evidence="3">The sequence shown here is derived from an EMBL/GenBank/DDBJ whole genome shotgun (WGS) entry which is preliminary data.</text>
</comment>
<feature type="region of interest" description="Disordered" evidence="1">
    <location>
        <begin position="358"/>
        <end position="379"/>
    </location>
</feature>
<dbReference type="Proteomes" id="UP000622797">
    <property type="component" value="Unassembled WGS sequence"/>
</dbReference>
<gene>
    <name evidence="3" type="ORF">FSARC_14145</name>
</gene>
<protein>
    <recommendedName>
        <fullName evidence="5">Peptidase A1 domain-containing protein</fullName>
    </recommendedName>
</protein>
<evidence type="ECO:0000256" key="1">
    <source>
        <dbReference type="SAM" id="MobiDB-lite"/>
    </source>
</evidence>
<reference evidence="3" key="2">
    <citation type="submission" date="2020-05" db="EMBL/GenBank/DDBJ databases">
        <authorList>
            <person name="Kim H.-S."/>
            <person name="Proctor R.H."/>
            <person name="Brown D.W."/>
        </authorList>
    </citation>
    <scope>NUCLEOTIDE SEQUENCE</scope>
    <source>
        <strain evidence="3">NRRL 20472</strain>
    </source>
</reference>
<dbReference type="Gene3D" id="2.40.70.10">
    <property type="entry name" value="Acid Proteases"/>
    <property type="match status" value="1"/>
</dbReference>
<evidence type="ECO:0000313" key="3">
    <source>
        <dbReference type="EMBL" id="KAF4946627.1"/>
    </source>
</evidence>
<name>A0A8H4SVR9_9HYPO</name>
<keyword evidence="4" id="KW-1185">Reference proteome</keyword>
<dbReference type="AlphaFoldDB" id="A0A8H4SVR9"/>
<evidence type="ECO:0008006" key="5">
    <source>
        <dbReference type="Google" id="ProtNLM"/>
    </source>
</evidence>
<dbReference type="SUPFAM" id="SSF50630">
    <property type="entry name" value="Acid proteases"/>
    <property type="match status" value="1"/>
</dbReference>
<evidence type="ECO:0000313" key="4">
    <source>
        <dbReference type="Proteomes" id="UP000622797"/>
    </source>
</evidence>
<sequence length="379" mass="41515">MTAAQCRSRRGGFVDRKDMTAASSTALSSLSQLNPGWVEITSNDTKTPFQYAVDTELRIQDQSVTMVQGLISQGQQHTMSHIGLAESSTLLHSLKSDDLIRARSWGLDAGSQSFTAPRNGSLVLGGYDASSFEGGWFSYDIPKSNLVRERSCPLQVQITEIQLTAQIGRNKPSVEWPVAGGLPLIACIEPYDNQFRFPTPILNTVKRMLGKDNDLIDASTYPDLYNVEPGLVYDASSNISFSMTVTIEDGLKVEIPSYELVRPLRGLDAKGAPMVYLFVNHENSTFSLARQNQGQTFLDVKSSGKCPSAPALTKSDKGLIAVGVVLGVLIIGLVCYVAYRCWKKPLANVRDAETKRNERPDCFNDLEVPSPQRPSVEEG</sequence>
<dbReference type="OrthoDB" id="5361565at2759"/>